<dbReference type="RefSeq" id="WP_073481584.1">
    <property type="nucleotide sequence ID" value="NZ_FQVN01000003.1"/>
</dbReference>
<name>A0A1M5AWC9_STRHI</name>
<dbReference type="PANTHER" id="PTHR46797">
    <property type="entry name" value="HTH-TYPE TRANSCRIPTIONAL REGULATOR"/>
    <property type="match status" value="1"/>
</dbReference>
<dbReference type="OrthoDB" id="3188736at2"/>
<protein>
    <submittedName>
        <fullName evidence="4">Helix-turn-helix domain-containing protein</fullName>
    </submittedName>
</protein>
<dbReference type="InterPro" id="IPR001387">
    <property type="entry name" value="Cro/C1-type_HTH"/>
</dbReference>
<keyword evidence="1" id="KW-0238">DNA-binding</keyword>
<dbReference type="SUPFAM" id="SSF47413">
    <property type="entry name" value="lambda repressor-like DNA-binding domains"/>
    <property type="match status" value="1"/>
</dbReference>
<dbReference type="Proteomes" id="UP000184501">
    <property type="component" value="Unassembled WGS sequence"/>
</dbReference>
<evidence type="ECO:0000256" key="1">
    <source>
        <dbReference type="ARBA" id="ARBA00023125"/>
    </source>
</evidence>
<dbReference type="InterPro" id="IPR010982">
    <property type="entry name" value="Lambda_DNA-bd_dom_sf"/>
</dbReference>
<feature type="region of interest" description="Disordered" evidence="2">
    <location>
        <begin position="84"/>
        <end position="104"/>
    </location>
</feature>
<feature type="compositionally biased region" description="Basic and acidic residues" evidence="2">
    <location>
        <begin position="92"/>
        <end position="104"/>
    </location>
</feature>
<keyword evidence="5" id="KW-1185">Reference proteome</keyword>
<gene>
    <name evidence="4" type="ORF">SAMN05444320_103287</name>
</gene>
<dbReference type="CDD" id="cd00093">
    <property type="entry name" value="HTH_XRE"/>
    <property type="match status" value="1"/>
</dbReference>
<dbReference type="PANTHER" id="PTHR46797:SF1">
    <property type="entry name" value="METHYLPHOSPHONATE SYNTHASE"/>
    <property type="match status" value="1"/>
</dbReference>
<dbReference type="GO" id="GO:0005829">
    <property type="term" value="C:cytosol"/>
    <property type="evidence" value="ECO:0007669"/>
    <property type="project" value="TreeGrafter"/>
</dbReference>
<evidence type="ECO:0000259" key="3">
    <source>
        <dbReference type="PROSITE" id="PS50943"/>
    </source>
</evidence>
<feature type="domain" description="HTH cro/C1-type" evidence="3">
    <location>
        <begin position="13"/>
        <end position="67"/>
    </location>
</feature>
<dbReference type="PROSITE" id="PS50943">
    <property type="entry name" value="HTH_CROC1"/>
    <property type="match status" value="1"/>
</dbReference>
<dbReference type="EMBL" id="FQVN01000003">
    <property type="protein sequence ID" value="SHF34503.1"/>
    <property type="molecule type" value="Genomic_DNA"/>
</dbReference>
<dbReference type="InterPro" id="IPR050807">
    <property type="entry name" value="TransReg_Diox_bact_type"/>
</dbReference>
<reference evidence="4 5" key="1">
    <citation type="submission" date="2016-11" db="EMBL/GenBank/DDBJ databases">
        <authorList>
            <person name="Jaros S."/>
            <person name="Januszkiewicz K."/>
            <person name="Wedrychowicz H."/>
        </authorList>
    </citation>
    <scope>NUCLEOTIDE SEQUENCE [LARGE SCALE GENOMIC DNA]</scope>
    <source>
        <strain evidence="4 5">DSM 44523</strain>
    </source>
</reference>
<evidence type="ECO:0000313" key="4">
    <source>
        <dbReference type="EMBL" id="SHF34503.1"/>
    </source>
</evidence>
<dbReference type="GO" id="GO:0003700">
    <property type="term" value="F:DNA-binding transcription factor activity"/>
    <property type="evidence" value="ECO:0007669"/>
    <property type="project" value="TreeGrafter"/>
</dbReference>
<dbReference type="SMART" id="SM00530">
    <property type="entry name" value="HTH_XRE"/>
    <property type="match status" value="1"/>
</dbReference>
<proteinExistence type="predicted"/>
<organism evidence="4 5">
    <name type="scientific">Streptoalloteichus hindustanus</name>
    <dbReference type="NCBI Taxonomy" id="2017"/>
    <lineage>
        <taxon>Bacteria</taxon>
        <taxon>Bacillati</taxon>
        <taxon>Actinomycetota</taxon>
        <taxon>Actinomycetes</taxon>
        <taxon>Pseudonocardiales</taxon>
        <taxon>Pseudonocardiaceae</taxon>
        <taxon>Streptoalloteichus</taxon>
    </lineage>
</organism>
<dbReference type="Pfam" id="PF13560">
    <property type="entry name" value="HTH_31"/>
    <property type="match status" value="1"/>
</dbReference>
<accession>A0A1M5AWC9</accession>
<dbReference type="STRING" id="2017.SAMN05444320_103287"/>
<sequence>MALLLREAIGERLRRTRTAQRRTLREVSRAARVSLGYLSEVERGRKEPSSELLAAICTALELPLSELLNNVALDIRRGEPAVPVLPAPASGEGREAAAGRDGETEAGKLVPAVVGTDLADLRLQPVLSHRLPASIGTAQMGGKQLNATCKQVIVAA</sequence>
<dbReference type="Gene3D" id="1.10.260.40">
    <property type="entry name" value="lambda repressor-like DNA-binding domains"/>
    <property type="match status" value="1"/>
</dbReference>
<evidence type="ECO:0000313" key="5">
    <source>
        <dbReference type="Proteomes" id="UP000184501"/>
    </source>
</evidence>
<dbReference type="AlphaFoldDB" id="A0A1M5AWC9"/>
<dbReference type="GO" id="GO:0003677">
    <property type="term" value="F:DNA binding"/>
    <property type="evidence" value="ECO:0007669"/>
    <property type="project" value="UniProtKB-KW"/>
</dbReference>
<evidence type="ECO:0000256" key="2">
    <source>
        <dbReference type="SAM" id="MobiDB-lite"/>
    </source>
</evidence>